<dbReference type="STRING" id="411468.CLOSCI_03322"/>
<organism evidence="1 2">
    <name type="scientific">Clostridium scindens (strain ATCC 35704 / DSM 5676 / VPI 13733 / 19)</name>
    <dbReference type="NCBI Taxonomy" id="411468"/>
    <lineage>
        <taxon>Bacteria</taxon>
        <taxon>Bacillati</taxon>
        <taxon>Bacillota</taxon>
        <taxon>Clostridia</taxon>
        <taxon>Lachnospirales</taxon>
        <taxon>Lachnospiraceae</taxon>
    </lineage>
</organism>
<reference evidence="1 2" key="1">
    <citation type="journal article" date="2019" name="Appl. Environ. Microbiol.">
        <title>Clostridium scindens ATCC 35704: integration of nutritional requirements, the complete genome sequence, and global transcriptional responses to bile acids.</title>
        <authorList>
            <person name="Devendran S."/>
            <person name="Shrestha R."/>
            <person name="Alves J.M.P."/>
            <person name="Wolf P.G."/>
            <person name="Ly L."/>
            <person name="Hernandez A.G."/>
            <person name="Mendez-Garcia C."/>
            <person name="Inboden A."/>
            <person name="Wiley J."/>
            <person name="Paul O."/>
            <person name="Allen A."/>
            <person name="Springer E."/>
            <person name="Wright C.L."/>
            <person name="Fields C.J."/>
            <person name="Daniel S.L."/>
            <person name="Ridlon J.M."/>
        </authorList>
    </citation>
    <scope>NUCLEOTIDE SEQUENCE [LARGE SCALE GENOMIC DNA]</scope>
    <source>
        <strain evidence="1 2">ATCC 35704</strain>
    </source>
</reference>
<dbReference type="HOGENOM" id="CLU_3134237_0_0_9"/>
<dbReference type="KEGG" id="csci:HDCHBGLK_01796"/>
<accession>B0NIK3</accession>
<protein>
    <submittedName>
        <fullName evidence="1">Uncharacterized protein</fullName>
    </submittedName>
</protein>
<gene>
    <name evidence="1" type="ORF">HDCHBGLK_01796</name>
</gene>
<sequence length="49" mass="5654">MQEKQEHYLAGDLEVELEEFKSLAQNEEYAEGFLSTTIKCGTFLTIYCC</sequence>
<name>B0NIK3_CLOS5</name>
<keyword evidence="2" id="KW-1185">Reference proteome</keyword>
<proteinExistence type="predicted"/>
<dbReference type="GeneID" id="62697912"/>
<evidence type="ECO:0000313" key="2">
    <source>
        <dbReference type="Proteomes" id="UP000289664"/>
    </source>
</evidence>
<dbReference type="EMBL" id="CP036170">
    <property type="protein sequence ID" value="QBF74394.1"/>
    <property type="molecule type" value="Genomic_DNA"/>
</dbReference>
<dbReference type="Proteomes" id="UP000289664">
    <property type="component" value="Chromosome"/>
</dbReference>
<dbReference type="AlphaFoldDB" id="B0NIK3"/>
<dbReference type="RefSeq" id="WP_004608019.1">
    <property type="nucleotide sequence ID" value="NZ_CP036170.1"/>
</dbReference>
<evidence type="ECO:0000313" key="1">
    <source>
        <dbReference type="EMBL" id="QBF74394.1"/>
    </source>
</evidence>